<dbReference type="Proteomes" id="UP001054945">
    <property type="component" value="Unassembled WGS sequence"/>
</dbReference>
<dbReference type="PROSITE" id="PS50304">
    <property type="entry name" value="TUDOR"/>
    <property type="match status" value="2"/>
</dbReference>
<dbReference type="SUPFAM" id="SSF63748">
    <property type="entry name" value="Tudor/PWWP/MBT"/>
    <property type="match status" value="2"/>
</dbReference>
<dbReference type="InterPro" id="IPR002999">
    <property type="entry name" value="Tudor"/>
</dbReference>
<feature type="domain" description="Tudor" evidence="1">
    <location>
        <begin position="469"/>
        <end position="530"/>
    </location>
</feature>
<feature type="domain" description="Tudor" evidence="1">
    <location>
        <begin position="175"/>
        <end position="237"/>
    </location>
</feature>
<dbReference type="Gene3D" id="2.40.50.90">
    <property type="match status" value="2"/>
</dbReference>
<feature type="non-terminal residue" evidence="2">
    <location>
        <position position="1"/>
    </location>
</feature>
<proteinExistence type="predicted"/>
<dbReference type="PANTHER" id="PTHR22948:SF76">
    <property type="entry name" value="FI20010P1-RELATED"/>
    <property type="match status" value="1"/>
</dbReference>
<evidence type="ECO:0000313" key="2">
    <source>
        <dbReference type="EMBL" id="GIY61170.1"/>
    </source>
</evidence>
<dbReference type="EMBL" id="BPLR01013435">
    <property type="protein sequence ID" value="GIY61170.1"/>
    <property type="molecule type" value="Genomic_DNA"/>
</dbReference>
<sequence>AIHLSLEGLEDLEPFIKIRIFGTFIVYKTFIAVVKRWCTSFEEFLPDDSGIHRVVYSVILYDTSDSENDICMNDIVKKTIFSSLECKLPKSIKGTFSYCKKRLIQYGRNLHPAYKVHHVGANLLVGIGISATGFLTHVTQNGEIYLRFLHPESSWLEIELEKHSINFEKSCMDQTILVPEKIYAAKYVDGKWYRAVVSNNAIASDPQTIEVIFIDYGHPSLVRRSEICETEPHSEILTSVGNQAIKCELFEALPSPSCKWTDAATLKLQKLAPFNEELIVRVIEETTINSVAKVNLHKRIYTKEDSFIISVNENLANRSDLFLNVTASEITASSKHPTHLNLQFNKLAHASKSSITNFVPKIPTLVEDSVTNPFRKISVSNSANDDFEWLPTPDAVKSPDAYEDASPIPISPPGVPTEGEMFDVFVTMAATPHNFVVQPLKSASEMNKLMNQMQQFYSVEDNLIEMHPSLLKANHFYAALHSDESWYRVRLVSFNTSEPVMAAVYYVDFGDFNSVTLQNLQKLYNQFRNLPCQAIKASLSGVVPLQIDWDPEHCVQFKSMINEKKFVSIIQNKKLVKEADFSFLELELTLIDTSIPDKDVYIHEILTEKGMARPIV</sequence>
<dbReference type="InterPro" id="IPR035437">
    <property type="entry name" value="SNase_OB-fold_sf"/>
</dbReference>
<dbReference type="SMART" id="SM00333">
    <property type="entry name" value="TUDOR"/>
    <property type="match status" value="2"/>
</dbReference>
<dbReference type="AlphaFoldDB" id="A0AAV4UUS8"/>
<name>A0AAV4UUS8_CAEEX</name>
<keyword evidence="3" id="KW-1185">Reference proteome</keyword>
<dbReference type="InterPro" id="IPR050621">
    <property type="entry name" value="Tudor_domain_containing"/>
</dbReference>
<dbReference type="PANTHER" id="PTHR22948">
    <property type="entry name" value="TUDOR DOMAIN CONTAINING PROTEIN"/>
    <property type="match status" value="1"/>
</dbReference>
<organism evidence="2 3">
    <name type="scientific">Caerostris extrusa</name>
    <name type="common">Bark spider</name>
    <name type="synonym">Caerostris bankana</name>
    <dbReference type="NCBI Taxonomy" id="172846"/>
    <lineage>
        <taxon>Eukaryota</taxon>
        <taxon>Metazoa</taxon>
        <taxon>Ecdysozoa</taxon>
        <taxon>Arthropoda</taxon>
        <taxon>Chelicerata</taxon>
        <taxon>Arachnida</taxon>
        <taxon>Araneae</taxon>
        <taxon>Araneomorphae</taxon>
        <taxon>Entelegynae</taxon>
        <taxon>Araneoidea</taxon>
        <taxon>Araneidae</taxon>
        <taxon>Caerostris</taxon>
    </lineage>
</organism>
<protein>
    <submittedName>
        <fullName evidence="2">Tudor domain-containing protein 7</fullName>
    </submittedName>
</protein>
<dbReference type="Pfam" id="PF00567">
    <property type="entry name" value="TUDOR"/>
    <property type="match status" value="2"/>
</dbReference>
<accession>A0AAV4UUS8</accession>
<dbReference type="GO" id="GO:0005737">
    <property type="term" value="C:cytoplasm"/>
    <property type="evidence" value="ECO:0007669"/>
    <property type="project" value="UniProtKB-ARBA"/>
</dbReference>
<dbReference type="Gene3D" id="2.30.30.140">
    <property type="match status" value="2"/>
</dbReference>
<gene>
    <name evidence="2" type="primary">TDRD7</name>
    <name evidence="2" type="ORF">CEXT_22191</name>
</gene>
<comment type="caution">
    <text evidence="2">The sequence shown here is derived from an EMBL/GenBank/DDBJ whole genome shotgun (WGS) entry which is preliminary data.</text>
</comment>
<evidence type="ECO:0000313" key="3">
    <source>
        <dbReference type="Proteomes" id="UP001054945"/>
    </source>
</evidence>
<evidence type="ECO:0000259" key="1">
    <source>
        <dbReference type="PROSITE" id="PS50304"/>
    </source>
</evidence>
<reference evidence="2 3" key="1">
    <citation type="submission" date="2021-06" db="EMBL/GenBank/DDBJ databases">
        <title>Caerostris extrusa draft genome.</title>
        <authorList>
            <person name="Kono N."/>
            <person name="Arakawa K."/>
        </authorList>
    </citation>
    <scope>NUCLEOTIDE SEQUENCE [LARGE SCALE GENOMIC DNA]</scope>
</reference>